<sequence>MKKLSMVLLLAAASSLAIAEQMVWKVVSSSGMVSATVFNDLRACKKALPNYRKGSTCVAVPLS</sequence>
<keyword evidence="1" id="KW-0732">Signal</keyword>
<gene>
    <name evidence="2" type="ORF">SUTH_01700</name>
</gene>
<name>W0SHT7_9PROT</name>
<dbReference type="Proteomes" id="UP000031637">
    <property type="component" value="Chromosome"/>
</dbReference>
<organism evidence="2 3">
    <name type="scientific">Sulfuritalea hydrogenivorans sk43H</name>
    <dbReference type="NCBI Taxonomy" id="1223802"/>
    <lineage>
        <taxon>Bacteria</taxon>
        <taxon>Pseudomonadati</taxon>
        <taxon>Pseudomonadota</taxon>
        <taxon>Betaproteobacteria</taxon>
        <taxon>Nitrosomonadales</taxon>
        <taxon>Sterolibacteriaceae</taxon>
        <taxon>Sulfuritalea</taxon>
    </lineage>
</organism>
<reference evidence="2 3" key="1">
    <citation type="journal article" date="2014" name="Syst. Appl. Microbiol.">
        <title>Complete genomes of freshwater sulfur oxidizers Sulfuricella denitrificans skB26 and Sulfuritalea hydrogenivorans sk43H: genetic insights into the sulfur oxidation pathway of betaproteobacteria.</title>
        <authorList>
            <person name="Watanabe T."/>
            <person name="Kojima H."/>
            <person name="Fukui M."/>
        </authorList>
    </citation>
    <scope>NUCLEOTIDE SEQUENCE [LARGE SCALE GENOMIC DNA]</scope>
    <source>
        <strain evidence="2">DSM22779</strain>
    </source>
</reference>
<proteinExistence type="predicted"/>
<protein>
    <submittedName>
        <fullName evidence="2">Uncharacterized protein</fullName>
    </submittedName>
</protein>
<feature type="chain" id="PRO_5004794980" evidence="1">
    <location>
        <begin position="20"/>
        <end position="63"/>
    </location>
</feature>
<dbReference type="EMBL" id="AP012547">
    <property type="protein sequence ID" value="BAO29493.1"/>
    <property type="molecule type" value="Genomic_DNA"/>
</dbReference>
<dbReference type="RefSeq" id="WP_041098530.1">
    <property type="nucleotide sequence ID" value="NZ_AP012547.1"/>
</dbReference>
<feature type="signal peptide" evidence="1">
    <location>
        <begin position="1"/>
        <end position="19"/>
    </location>
</feature>
<keyword evidence="3" id="KW-1185">Reference proteome</keyword>
<dbReference type="KEGG" id="shd:SUTH_01700"/>
<evidence type="ECO:0000256" key="1">
    <source>
        <dbReference type="SAM" id="SignalP"/>
    </source>
</evidence>
<accession>W0SHT7</accession>
<dbReference type="AlphaFoldDB" id="W0SHT7"/>
<evidence type="ECO:0000313" key="3">
    <source>
        <dbReference type="Proteomes" id="UP000031637"/>
    </source>
</evidence>
<dbReference type="HOGENOM" id="CLU_2884290_0_0_4"/>
<evidence type="ECO:0000313" key="2">
    <source>
        <dbReference type="EMBL" id="BAO29493.1"/>
    </source>
</evidence>
<dbReference type="STRING" id="1223802.SUTH_01700"/>